<dbReference type="InterPro" id="IPR003737">
    <property type="entry name" value="GlcNAc_PI_deacetylase-related"/>
</dbReference>
<dbReference type="SUPFAM" id="SSF102588">
    <property type="entry name" value="LmbE-like"/>
    <property type="match status" value="1"/>
</dbReference>
<name>A0ABX4V8X0_9BURK</name>
<dbReference type="EMBL" id="PNXY01000004">
    <property type="protein sequence ID" value="PMS32401.1"/>
    <property type="molecule type" value="Genomic_DNA"/>
</dbReference>
<proteinExistence type="predicted"/>
<evidence type="ECO:0000313" key="2">
    <source>
        <dbReference type="Proteomes" id="UP000235659"/>
    </source>
</evidence>
<accession>A0ABX4V8X0</accession>
<comment type="caution">
    <text evidence="1">The sequence shown here is derived from an EMBL/GenBank/DDBJ whole genome shotgun (WGS) entry which is preliminary data.</text>
</comment>
<gene>
    <name evidence="1" type="ORF">C0Z16_07305</name>
</gene>
<protein>
    <submittedName>
        <fullName evidence="1">PIG-L family deacetylase</fullName>
    </submittedName>
</protein>
<dbReference type="Pfam" id="PF02585">
    <property type="entry name" value="PIG-L"/>
    <property type="match status" value="1"/>
</dbReference>
<organism evidence="1 2">
    <name type="scientific">Paraburkholderia rhynchosiae</name>
    <dbReference type="NCBI Taxonomy" id="487049"/>
    <lineage>
        <taxon>Bacteria</taxon>
        <taxon>Pseudomonadati</taxon>
        <taxon>Pseudomonadota</taxon>
        <taxon>Betaproteobacteria</taxon>
        <taxon>Burkholderiales</taxon>
        <taxon>Burkholderiaceae</taxon>
        <taxon>Paraburkholderia</taxon>
    </lineage>
</organism>
<keyword evidence="2" id="KW-1185">Reference proteome</keyword>
<reference evidence="1 2" key="1">
    <citation type="submission" date="2018-01" db="EMBL/GenBank/DDBJ databases">
        <title>Whole genome analyses suggest that Burkholderia sensu lato contains two further novel genera in the rhizoxinica-symbiotica group Mycetohabitans gen. nov., and Trinickia gen. nov.: implications for the evolution of diazotrophy and nodulation in the Burkholderiaceae.</title>
        <authorList>
            <person name="Estrada-de los Santos P."/>
            <person name="Palmer M."/>
            <person name="Chavez-Ramirez B."/>
            <person name="Beukes C."/>
            <person name="Steenkamp E.T."/>
            <person name="Hirsch A.M."/>
            <person name="Manyaka P."/>
            <person name="Maluk M."/>
            <person name="Lafos M."/>
            <person name="Crook M."/>
            <person name="Gross E."/>
            <person name="Simon M.F."/>
            <person name="Bueno dos Reis Junior F."/>
            <person name="Poole P.S."/>
            <person name="Venter S.N."/>
            <person name="James E.K."/>
        </authorList>
    </citation>
    <scope>NUCLEOTIDE SEQUENCE [LARGE SCALE GENOMIC DNA]</scope>
    <source>
        <strain evidence="1 2">WSM 3937</strain>
    </source>
</reference>
<dbReference type="RefSeq" id="WP_102631502.1">
    <property type="nucleotide sequence ID" value="NZ_CADIJZ010000007.1"/>
</dbReference>
<evidence type="ECO:0000313" key="1">
    <source>
        <dbReference type="EMBL" id="PMS32401.1"/>
    </source>
</evidence>
<dbReference type="InterPro" id="IPR024078">
    <property type="entry name" value="LmbE-like_dom_sf"/>
</dbReference>
<dbReference type="Proteomes" id="UP000235659">
    <property type="component" value="Unassembled WGS sequence"/>
</dbReference>
<dbReference type="Gene3D" id="3.40.50.10320">
    <property type="entry name" value="LmbE-like"/>
    <property type="match status" value="1"/>
</dbReference>
<sequence length="242" mass="27058">MTQSRYRLLVVSPHLDDAVLSCGMLLAANPSAVVCTVFTAPPRENMLTDWDRQSGFDDALQAMQARKKEDIHALQILGAQPAHLPFCDAQYRLTPSHESLVDALEQTLDEHKPETVMIPLGLFHSDHTLVSDACLAVMPGMRRVRFLAYEDVPYRHMEDLVPRRIAELTKRGYMLGVPDDLDTAATCGTAQEERLKREAIAAYASQLRAFGPEGEAALYSPEKYWLLQRFENKLKPGGTSFA</sequence>